<feature type="region of interest" description="Disordered" evidence="1">
    <location>
        <begin position="1"/>
        <end position="23"/>
    </location>
</feature>
<name>A0A2K3LVJ5_TRIPR</name>
<protein>
    <submittedName>
        <fullName evidence="2">Uncharacterized protein</fullName>
    </submittedName>
</protein>
<reference evidence="2 3" key="2">
    <citation type="journal article" date="2017" name="Front. Plant Sci.">
        <title>Gene Classification and Mining of Molecular Markers Useful in Red Clover (Trifolium pratense) Breeding.</title>
        <authorList>
            <person name="Istvanek J."/>
            <person name="Dluhosova J."/>
            <person name="Dluhos P."/>
            <person name="Patkova L."/>
            <person name="Nedelnik J."/>
            <person name="Repkova J."/>
        </authorList>
    </citation>
    <scope>NUCLEOTIDE SEQUENCE [LARGE SCALE GENOMIC DNA]</scope>
    <source>
        <strain evidence="3">cv. Tatra</strain>
        <tissue evidence="2">Young leaves</tissue>
    </source>
</reference>
<gene>
    <name evidence="2" type="ORF">L195_g038584</name>
</gene>
<evidence type="ECO:0000313" key="3">
    <source>
        <dbReference type="Proteomes" id="UP000236291"/>
    </source>
</evidence>
<dbReference type="EMBL" id="ASHM01042258">
    <property type="protein sequence ID" value="PNX82555.1"/>
    <property type="molecule type" value="Genomic_DNA"/>
</dbReference>
<proteinExistence type="predicted"/>
<comment type="caution">
    <text evidence="2">The sequence shown here is derived from an EMBL/GenBank/DDBJ whole genome shotgun (WGS) entry which is preliminary data.</text>
</comment>
<dbReference type="Proteomes" id="UP000236291">
    <property type="component" value="Unassembled WGS sequence"/>
</dbReference>
<feature type="compositionally biased region" description="Low complexity" evidence="1">
    <location>
        <begin position="1"/>
        <end position="13"/>
    </location>
</feature>
<evidence type="ECO:0000313" key="2">
    <source>
        <dbReference type="EMBL" id="PNX82555.1"/>
    </source>
</evidence>
<evidence type="ECO:0000256" key="1">
    <source>
        <dbReference type="SAM" id="MobiDB-lite"/>
    </source>
</evidence>
<organism evidence="2 3">
    <name type="scientific">Trifolium pratense</name>
    <name type="common">Red clover</name>
    <dbReference type="NCBI Taxonomy" id="57577"/>
    <lineage>
        <taxon>Eukaryota</taxon>
        <taxon>Viridiplantae</taxon>
        <taxon>Streptophyta</taxon>
        <taxon>Embryophyta</taxon>
        <taxon>Tracheophyta</taxon>
        <taxon>Spermatophyta</taxon>
        <taxon>Magnoliopsida</taxon>
        <taxon>eudicotyledons</taxon>
        <taxon>Gunneridae</taxon>
        <taxon>Pentapetalae</taxon>
        <taxon>rosids</taxon>
        <taxon>fabids</taxon>
        <taxon>Fabales</taxon>
        <taxon>Fabaceae</taxon>
        <taxon>Papilionoideae</taxon>
        <taxon>50 kb inversion clade</taxon>
        <taxon>NPAAA clade</taxon>
        <taxon>Hologalegina</taxon>
        <taxon>IRL clade</taxon>
        <taxon>Trifolieae</taxon>
        <taxon>Trifolium</taxon>
    </lineage>
</organism>
<accession>A0A2K3LVJ5</accession>
<sequence>MSVSDSADDSASSLNELSGDDDNDWEEAKSFCMSACNTAML</sequence>
<dbReference type="AlphaFoldDB" id="A0A2K3LVJ5"/>
<reference evidence="2 3" key="1">
    <citation type="journal article" date="2014" name="Am. J. Bot.">
        <title>Genome assembly and annotation for red clover (Trifolium pratense; Fabaceae).</title>
        <authorList>
            <person name="Istvanek J."/>
            <person name="Jaros M."/>
            <person name="Krenek A."/>
            <person name="Repkova J."/>
        </authorList>
    </citation>
    <scope>NUCLEOTIDE SEQUENCE [LARGE SCALE GENOMIC DNA]</scope>
    <source>
        <strain evidence="3">cv. Tatra</strain>
        <tissue evidence="2">Young leaves</tissue>
    </source>
</reference>